<dbReference type="SUPFAM" id="SSF51182">
    <property type="entry name" value="RmlC-like cupins"/>
    <property type="match status" value="1"/>
</dbReference>
<dbReference type="Proteomes" id="UP001230908">
    <property type="component" value="Unassembled WGS sequence"/>
</dbReference>
<dbReference type="PANTHER" id="PTHR36440:SF1">
    <property type="entry name" value="PUTATIVE (AFU_ORTHOLOGUE AFUA_8G07350)-RELATED"/>
    <property type="match status" value="1"/>
</dbReference>
<dbReference type="CDD" id="cd02208">
    <property type="entry name" value="cupin_RmlC-like"/>
    <property type="match status" value="1"/>
</dbReference>
<gene>
    <name evidence="2" type="ORF">RB614_15360</name>
</gene>
<dbReference type="Gene3D" id="2.60.120.10">
    <property type="entry name" value="Jelly Rolls"/>
    <property type="match status" value="1"/>
</dbReference>
<reference evidence="2 3" key="1">
    <citation type="submission" date="2023-08" db="EMBL/GenBank/DDBJ databases">
        <title>Phytohabitans sansha sp. nov., isolated from marine sediment.</title>
        <authorList>
            <person name="Zhao Y."/>
            <person name="Yi K."/>
        </authorList>
    </citation>
    <scope>NUCLEOTIDE SEQUENCE [LARGE SCALE GENOMIC DNA]</scope>
    <source>
        <strain evidence="2 3">ZYX-F-186</strain>
    </source>
</reference>
<sequence>MSVHGVVVRPGEGRTLAYAGQPMRVLAEAQGFAVVEMTVPPRFAGPVPHRHHGFDEGIHVLSGTLLVTYGTDDPIEAPAGSFCLAPRGVRHTFANPSDEPAQVLGVWSPGPAGLAFMADVGAAIPPGGAPDPAVVAAVYAAHDSDLLP</sequence>
<dbReference type="Pfam" id="PF07883">
    <property type="entry name" value="Cupin_2"/>
    <property type="match status" value="1"/>
</dbReference>
<feature type="domain" description="Cupin type-2" evidence="1">
    <location>
        <begin position="36"/>
        <end position="106"/>
    </location>
</feature>
<organism evidence="2 3">
    <name type="scientific">Phytohabitans maris</name>
    <dbReference type="NCBI Taxonomy" id="3071409"/>
    <lineage>
        <taxon>Bacteria</taxon>
        <taxon>Bacillati</taxon>
        <taxon>Actinomycetota</taxon>
        <taxon>Actinomycetes</taxon>
        <taxon>Micromonosporales</taxon>
        <taxon>Micromonosporaceae</taxon>
    </lineage>
</organism>
<dbReference type="InterPro" id="IPR053146">
    <property type="entry name" value="QDO-like"/>
</dbReference>
<keyword evidence="3" id="KW-1185">Reference proteome</keyword>
<dbReference type="EMBL" id="JAVHUY010000012">
    <property type="protein sequence ID" value="MDQ7905894.1"/>
    <property type="molecule type" value="Genomic_DNA"/>
</dbReference>
<evidence type="ECO:0000313" key="3">
    <source>
        <dbReference type="Proteomes" id="UP001230908"/>
    </source>
</evidence>
<dbReference type="RefSeq" id="WP_308713163.1">
    <property type="nucleotide sequence ID" value="NZ_JAVHUY010000012.1"/>
</dbReference>
<evidence type="ECO:0000259" key="1">
    <source>
        <dbReference type="Pfam" id="PF07883"/>
    </source>
</evidence>
<dbReference type="InterPro" id="IPR011051">
    <property type="entry name" value="RmlC_Cupin_sf"/>
</dbReference>
<proteinExistence type="predicted"/>
<accession>A0ABU0ZFQ8</accession>
<name>A0ABU0ZFQ8_9ACTN</name>
<dbReference type="InterPro" id="IPR013096">
    <property type="entry name" value="Cupin_2"/>
</dbReference>
<evidence type="ECO:0000313" key="2">
    <source>
        <dbReference type="EMBL" id="MDQ7905894.1"/>
    </source>
</evidence>
<protein>
    <submittedName>
        <fullName evidence="2">Cupin domain-containing protein</fullName>
    </submittedName>
</protein>
<dbReference type="PANTHER" id="PTHR36440">
    <property type="entry name" value="PUTATIVE (AFU_ORTHOLOGUE AFUA_8G07350)-RELATED"/>
    <property type="match status" value="1"/>
</dbReference>
<dbReference type="InterPro" id="IPR014710">
    <property type="entry name" value="RmlC-like_jellyroll"/>
</dbReference>
<comment type="caution">
    <text evidence="2">The sequence shown here is derived from an EMBL/GenBank/DDBJ whole genome shotgun (WGS) entry which is preliminary data.</text>
</comment>